<dbReference type="RefSeq" id="WP_309673795.1">
    <property type="nucleotide sequence ID" value="NZ_CP127845.1"/>
</dbReference>
<name>A0ABY9SVE7_9PSED</name>
<keyword evidence="2" id="KW-1185">Reference proteome</keyword>
<dbReference type="EMBL" id="CP127845">
    <property type="protein sequence ID" value="WMY87555.1"/>
    <property type="molecule type" value="Genomic_DNA"/>
</dbReference>
<evidence type="ECO:0000313" key="2">
    <source>
        <dbReference type="Proteomes" id="UP001258940"/>
    </source>
</evidence>
<organism evidence="1 2">
    <name type="scientific">Pseudomonas shirazica</name>
    <dbReference type="NCBI Taxonomy" id="1940636"/>
    <lineage>
        <taxon>Bacteria</taxon>
        <taxon>Pseudomonadati</taxon>
        <taxon>Pseudomonadota</taxon>
        <taxon>Gammaproteobacteria</taxon>
        <taxon>Pseudomonadales</taxon>
        <taxon>Pseudomonadaceae</taxon>
        <taxon>Pseudomonas</taxon>
    </lineage>
</organism>
<gene>
    <name evidence="1" type="ORF">QR297_12170</name>
</gene>
<accession>A0ABY9SVE7</accession>
<protein>
    <submittedName>
        <fullName evidence="1">Uncharacterized protein</fullName>
    </submittedName>
</protein>
<evidence type="ECO:0000313" key="1">
    <source>
        <dbReference type="EMBL" id="WMY87555.1"/>
    </source>
</evidence>
<dbReference type="Proteomes" id="UP001258940">
    <property type="component" value="Chromosome"/>
</dbReference>
<sequence>MTKIITLSDTWFNPTKQHVRTYPHEGYCFCKQPRKRTVFVTTEGVSFAVFRAAYLRGFTPSRIRRIWVTVGQHFAAQTVEATFKGVISDADLETLFHTGYCVAGGPILLRGGRKCVAIRVLGDLLHREIRSRRITGLDVGSSRKSVGWFDFTDSLTGLLVKAGLADETLMSDFLATELGL</sequence>
<reference evidence="1 2" key="1">
    <citation type="journal article" date="2023" name="J Bioinform Genom">
        <title>Complete genome sequence of the bacterium Pseudomonas shirazica hy376 from natural waters of algiers.</title>
        <authorList>
            <person name="Haffaressas Y."/>
            <person name="Seghouani N."/>
            <person name="Arzamasceva V.O."/>
            <person name="Tepeeva A.N."/>
            <person name="Vasilenko O.V."/>
        </authorList>
    </citation>
    <scope>NUCLEOTIDE SEQUENCE [LARGE SCALE GENOMIC DNA]</scope>
    <source>
        <strain evidence="1 2">HY376</strain>
    </source>
</reference>
<proteinExistence type="predicted"/>